<organism evidence="10 11">
    <name type="scientific">Acetobacter conturbans</name>
    <dbReference type="NCBI Taxonomy" id="1737472"/>
    <lineage>
        <taxon>Bacteria</taxon>
        <taxon>Pseudomonadati</taxon>
        <taxon>Pseudomonadota</taxon>
        <taxon>Alphaproteobacteria</taxon>
        <taxon>Acetobacterales</taxon>
        <taxon>Acetobacteraceae</taxon>
        <taxon>Acetobacter</taxon>
    </lineage>
</organism>
<dbReference type="Gene3D" id="3.40.50.2300">
    <property type="match status" value="1"/>
</dbReference>
<dbReference type="Proteomes" id="UP000631653">
    <property type="component" value="Unassembled WGS sequence"/>
</dbReference>
<evidence type="ECO:0000259" key="9">
    <source>
        <dbReference type="PROSITE" id="PS50110"/>
    </source>
</evidence>
<keyword evidence="3 6" id="KW-0597">Phosphoprotein</keyword>
<evidence type="ECO:0000256" key="1">
    <source>
        <dbReference type="ARBA" id="ARBA00000085"/>
    </source>
</evidence>
<keyword evidence="11" id="KW-1185">Reference proteome</keyword>
<feature type="transmembrane region" description="Helical" evidence="7">
    <location>
        <begin position="362"/>
        <end position="382"/>
    </location>
</feature>
<feature type="transmembrane region" description="Helical" evidence="7">
    <location>
        <begin position="454"/>
        <end position="478"/>
    </location>
</feature>
<feature type="domain" description="Histidine kinase" evidence="8">
    <location>
        <begin position="665"/>
        <end position="878"/>
    </location>
</feature>
<name>A0ABX0K059_9PROT</name>
<evidence type="ECO:0000259" key="8">
    <source>
        <dbReference type="PROSITE" id="PS50109"/>
    </source>
</evidence>
<dbReference type="Gene3D" id="3.30.565.10">
    <property type="entry name" value="Histidine kinase-like ATPase, C-terminal domain"/>
    <property type="match status" value="1"/>
</dbReference>
<keyword evidence="4" id="KW-0808">Transferase</keyword>
<feature type="transmembrane region" description="Helical" evidence="7">
    <location>
        <begin position="571"/>
        <end position="590"/>
    </location>
</feature>
<keyword evidence="5" id="KW-0418">Kinase</keyword>
<dbReference type="PROSITE" id="PS50109">
    <property type="entry name" value="HIS_KIN"/>
    <property type="match status" value="1"/>
</dbReference>
<dbReference type="PANTHER" id="PTHR43047">
    <property type="entry name" value="TWO-COMPONENT HISTIDINE PROTEIN KINASE"/>
    <property type="match status" value="1"/>
</dbReference>
<dbReference type="InterPro" id="IPR004358">
    <property type="entry name" value="Sig_transdc_His_kin-like_C"/>
</dbReference>
<feature type="modified residue" description="4-aspartylphosphate" evidence="6">
    <location>
        <position position="949"/>
    </location>
</feature>
<feature type="transmembrane region" description="Helical" evidence="7">
    <location>
        <begin position="259"/>
        <end position="289"/>
    </location>
</feature>
<feature type="transmembrane region" description="Helical" evidence="7">
    <location>
        <begin position="152"/>
        <end position="169"/>
    </location>
</feature>
<evidence type="ECO:0000313" key="11">
    <source>
        <dbReference type="Proteomes" id="UP000631653"/>
    </source>
</evidence>
<feature type="transmembrane region" description="Helical" evidence="7">
    <location>
        <begin position="429"/>
        <end position="448"/>
    </location>
</feature>
<gene>
    <name evidence="10" type="ORF">GOB81_05380</name>
</gene>
<keyword evidence="7" id="KW-1133">Transmembrane helix</keyword>
<feature type="domain" description="Response regulatory" evidence="9">
    <location>
        <begin position="900"/>
        <end position="1015"/>
    </location>
</feature>
<dbReference type="InterPro" id="IPR011006">
    <property type="entry name" value="CheY-like_superfamily"/>
</dbReference>
<keyword evidence="7" id="KW-0472">Membrane</keyword>
<dbReference type="InterPro" id="IPR036097">
    <property type="entry name" value="HisK_dim/P_sf"/>
</dbReference>
<evidence type="ECO:0000256" key="5">
    <source>
        <dbReference type="ARBA" id="ARBA00022777"/>
    </source>
</evidence>
<comment type="caution">
    <text evidence="10">The sequence shown here is derived from an EMBL/GenBank/DDBJ whole genome shotgun (WGS) entry which is preliminary data.</text>
</comment>
<dbReference type="InterPro" id="IPR003661">
    <property type="entry name" value="HisK_dim/P_dom"/>
</dbReference>
<evidence type="ECO:0000256" key="2">
    <source>
        <dbReference type="ARBA" id="ARBA00012438"/>
    </source>
</evidence>
<feature type="transmembrane region" description="Helical" evidence="7">
    <location>
        <begin position="309"/>
        <end position="331"/>
    </location>
</feature>
<feature type="transmembrane region" description="Helical" evidence="7">
    <location>
        <begin position="221"/>
        <end position="238"/>
    </location>
</feature>
<protein>
    <recommendedName>
        <fullName evidence="2">histidine kinase</fullName>
        <ecNumber evidence="2">2.7.13.3</ecNumber>
    </recommendedName>
</protein>
<dbReference type="SMART" id="SM00388">
    <property type="entry name" value="HisKA"/>
    <property type="match status" value="1"/>
</dbReference>
<dbReference type="Pfam" id="PF02518">
    <property type="entry name" value="HATPase_c"/>
    <property type="match status" value="1"/>
</dbReference>
<dbReference type="SUPFAM" id="SSF55874">
    <property type="entry name" value="ATPase domain of HSP90 chaperone/DNA topoisomerase II/histidine kinase"/>
    <property type="match status" value="1"/>
</dbReference>
<dbReference type="InterPro" id="IPR003594">
    <property type="entry name" value="HATPase_dom"/>
</dbReference>
<dbReference type="InterPro" id="IPR036890">
    <property type="entry name" value="HATPase_C_sf"/>
</dbReference>
<evidence type="ECO:0000256" key="6">
    <source>
        <dbReference type="PROSITE-ProRule" id="PRU00169"/>
    </source>
</evidence>
<dbReference type="PANTHER" id="PTHR43047:SF72">
    <property type="entry name" value="OSMOSENSING HISTIDINE PROTEIN KINASE SLN1"/>
    <property type="match status" value="1"/>
</dbReference>
<dbReference type="SMART" id="SM00387">
    <property type="entry name" value="HATPase_c"/>
    <property type="match status" value="1"/>
</dbReference>
<dbReference type="InterPro" id="IPR005467">
    <property type="entry name" value="His_kinase_dom"/>
</dbReference>
<feature type="transmembrane region" description="Helical" evidence="7">
    <location>
        <begin position="181"/>
        <end position="201"/>
    </location>
</feature>
<feature type="transmembrane region" description="Helical" evidence="7">
    <location>
        <begin position="78"/>
        <end position="104"/>
    </location>
</feature>
<dbReference type="EC" id="2.7.13.3" evidence="2"/>
<comment type="catalytic activity">
    <reaction evidence="1">
        <text>ATP + protein L-histidine = ADP + protein N-phospho-L-histidine.</text>
        <dbReference type="EC" id="2.7.13.3"/>
    </reaction>
</comment>
<keyword evidence="7" id="KW-0812">Transmembrane</keyword>
<evidence type="ECO:0000313" key="10">
    <source>
        <dbReference type="EMBL" id="NHN88060.1"/>
    </source>
</evidence>
<dbReference type="InterPro" id="IPR001789">
    <property type="entry name" value="Sig_transdc_resp-reg_receiver"/>
</dbReference>
<dbReference type="SMART" id="SM00448">
    <property type="entry name" value="REC"/>
    <property type="match status" value="1"/>
</dbReference>
<feature type="transmembrane region" description="Helical" evidence="7">
    <location>
        <begin position="48"/>
        <end position="72"/>
    </location>
</feature>
<evidence type="ECO:0000256" key="3">
    <source>
        <dbReference type="ARBA" id="ARBA00022553"/>
    </source>
</evidence>
<dbReference type="PRINTS" id="PR00344">
    <property type="entry name" value="BCTRLSENSOR"/>
</dbReference>
<evidence type="ECO:0000256" key="7">
    <source>
        <dbReference type="SAM" id="Phobius"/>
    </source>
</evidence>
<reference evidence="10 11" key="1">
    <citation type="journal article" date="2020" name="Int. J. Syst. Evol. Microbiol.">
        <title>Novel acetic acid bacteria from cider fermentations: Acetobacter conturbans sp. nov. and Acetobacter fallax sp. nov.</title>
        <authorList>
            <person name="Sombolestani A.S."/>
            <person name="Cleenwerck I."/>
            <person name="Cnockaert M."/>
            <person name="Borremans W."/>
            <person name="Wieme A.D."/>
            <person name="De Vuyst L."/>
            <person name="Vandamme P."/>
        </authorList>
    </citation>
    <scope>NUCLEOTIDE SEQUENCE [LARGE SCALE GENOMIC DNA]</scope>
    <source>
        <strain evidence="10 11">LMG 1627</strain>
    </source>
</reference>
<dbReference type="SUPFAM" id="SSF47384">
    <property type="entry name" value="Homodimeric domain of signal transducing histidine kinase"/>
    <property type="match status" value="1"/>
</dbReference>
<proteinExistence type="predicted"/>
<dbReference type="SUPFAM" id="SSF52172">
    <property type="entry name" value="CheY-like"/>
    <property type="match status" value="1"/>
</dbReference>
<dbReference type="CDD" id="cd16922">
    <property type="entry name" value="HATPase_EvgS-ArcB-TorS-like"/>
    <property type="match status" value="1"/>
</dbReference>
<dbReference type="EMBL" id="WOSY01000004">
    <property type="protein sequence ID" value="NHN88060.1"/>
    <property type="molecule type" value="Genomic_DNA"/>
</dbReference>
<dbReference type="PROSITE" id="PS50110">
    <property type="entry name" value="RESPONSE_REGULATORY"/>
    <property type="match status" value="1"/>
</dbReference>
<dbReference type="CDD" id="cd17546">
    <property type="entry name" value="REC_hyHK_CKI1_RcsC-like"/>
    <property type="match status" value="1"/>
</dbReference>
<sequence>MPRHSAIRSLRIVRMRRDYNRWAADQSLEDYALRFTARSARAATPLRAALTALGSISFLALEAIGGTLTMAFGFGNTALAIAFVSVVIFLISLPICATAARSGLDIDLLTRGTGFGYIGSTLTSLIYASFTFIFFGIEAAILAALLEQIPGVSHVLACCLAALLVIPLVTGGFRFIARFQIFSLPIWFALNLVPLVAIIHARPEWIGEWMKFPGLSPDGHLNLFAIGSAASVMFVLICQSAEQVDFLRFMPPLTRENRLGWWTALIAGGPGWIVFDAVKLFAGSFLAWAVLHSGFSVQRAVQPQQMYRLAYGTFLSPSLAALATAALVVIAQFKINITNAYAGSLAWSNFFSRLTHSHPGRVFYVLFTVALALLLMVAGLVSTIETGIILYADLAAAWIGPIVADIVICKPIGLSPPFVEFKRALLPDINPVGVGAAAAGAVAGIMATDGLLGAYAAAFSPFVALGTAFVVTPILAAATGGRTYLARRAPSGWNQRPSMTCVICEHVFEAPDMARCPAYGGTICSLCCSLDARCHDRCKPQAMRLSEQLKAPMVLLPGYLARLLQSATGRFVLCVVVGTVAIILVGQTSLAHEHTFLVLFLLVVLASWLVVLGQEGRRVASEETRRQTLLLTNEIRAHQRTDAALKRAREKAEAASLAKTRYLSGISHEIRAPLNTIMGYTQILQNDLRIPAERLEALRTIRESGDHMTGLLTGLLDISKIEAGRIELYRDRIALGQFLETVVQMIRPQAHAKGLRFHYRTGYLPPVVIGDEHRLRQILLNLLSNAVKFTQTGNVTFHANWRGQIAEFIIEDTGPGIAAADQERIFEPFERAAGDAVPGTGLGLTITRLLTQILGGEMTLTSSSGKGARFRVRLLLSDREENVPTSLHGLPKGYEAPRRLVLVVDDNAAHRRMMHEFLGSRGFEVRDASGGQECFSVLETCVPDLIILDLSMPGMDGRELALRLRETHIGHVPILFVTGNITEQASRRVPSLDDCIVLPKPIDFQILLDEIGRLLDLRWTFETAPPQVPPEGLVPVGSGEGLVHSPRGEVTTQEPYAVVVPSEALSELRQILSTGNLRLFRERLDLLVETRPDLSAALEPVRVAAKTYQIEAAKRLLEDLSP</sequence>
<evidence type="ECO:0000256" key="4">
    <source>
        <dbReference type="ARBA" id="ARBA00022679"/>
    </source>
</evidence>
<dbReference type="Gene3D" id="1.10.287.130">
    <property type="match status" value="1"/>
</dbReference>
<dbReference type="Gene3D" id="1.10.4160.10">
    <property type="entry name" value="Hydantoin permease"/>
    <property type="match status" value="1"/>
</dbReference>
<dbReference type="Pfam" id="PF00512">
    <property type="entry name" value="HisKA"/>
    <property type="match status" value="1"/>
</dbReference>
<feature type="transmembrane region" description="Helical" evidence="7">
    <location>
        <begin position="596"/>
        <end position="613"/>
    </location>
</feature>
<feature type="transmembrane region" description="Helical" evidence="7">
    <location>
        <begin position="388"/>
        <end position="408"/>
    </location>
</feature>
<dbReference type="CDD" id="cd00082">
    <property type="entry name" value="HisKA"/>
    <property type="match status" value="1"/>
</dbReference>
<accession>A0ABX0K059</accession>
<dbReference type="Pfam" id="PF00072">
    <property type="entry name" value="Response_reg"/>
    <property type="match status" value="1"/>
</dbReference>